<reference evidence="2" key="2">
    <citation type="submission" date="2019-10" db="EMBL/GenBank/DDBJ databases">
        <authorList>
            <consortium name="NCBI Genome Project"/>
        </authorList>
    </citation>
    <scope>NUCLEOTIDE SEQUENCE</scope>
    <source>
        <strain evidence="2">NI907</strain>
    </source>
</reference>
<dbReference type="GeneID" id="41963114"/>
<dbReference type="RefSeq" id="XP_030979281.1">
    <property type="nucleotide sequence ID" value="XM_031128205.1"/>
</dbReference>
<reference evidence="1 2" key="1">
    <citation type="journal article" date="2019" name="Mol. Biol. Evol.">
        <title>Blast fungal genomes show frequent chromosomal changes, gene gains and losses, and effector gene turnover.</title>
        <authorList>
            <person name="Gomez Luciano L.B."/>
            <person name="Jason Tsai I."/>
            <person name="Chuma I."/>
            <person name="Tosa Y."/>
            <person name="Chen Y.H."/>
            <person name="Li J.Y."/>
            <person name="Li M.Y."/>
            <person name="Jade Lu M.Y."/>
            <person name="Nakayashiki H."/>
            <person name="Li W.H."/>
        </authorList>
    </citation>
    <scope>NUCLEOTIDE SEQUENCE [LARGE SCALE GENOMIC DNA]</scope>
    <source>
        <strain evidence="1 2">NI907</strain>
    </source>
</reference>
<name>A0A6P8AWH2_PYRGI</name>
<reference evidence="2" key="3">
    <citation type="submission" date="2025-08" db="UniProtKB">
        <authorList>
            <consortium name="RefSeq"/>
        </authorList>
    </citation>
    <scope>IDENTIFICATION</scope>
    <source>
        <strain evidence="2">NI907</strain>
    </source>
</reference>
<accession>A0A6P8AWH2</accession>
<dbReference type="Proteomes" id="UP000515153">
    <property type="component" value="Chromosome V"/>
</dbReference>
<evidence type="ECO:0000313" key="1">
    <source>
        <dbReference type="Proteomes" id="UP000515153"/>
    </source>
</evidence>
<protein>
    <submittedName>
        <fullName evidence="2">Uncharacterized protein</fullName>
    </submittedName>
</protein>
<keyword evidence="1" id="KW-1185">Reference proteome</keyword>
<dbReference type="AlphaFoldDB" id="A0A6P8AWH2"/>
<sequence length="96" mass="10785">MLILTMRPLAAEASTACLPLIVNKQVYSDYSIFPTGKGSLCNDLDCSSGFPLDRYQVVPAQLSIIILASYYFVRYLADLLTEQQSSYSIYTNEYTH</sequence>
<proteinExistence type="predicted"/>
<gene>
    <name evidence="2" type="ORF">PgNI_08206</name>
</gene>
<organism evidence="1 2">
    <name type="scientific">Pyricularia grisea</name>
    <name type="common">Crabgrass-specific blast fungus</name>
    <name type="synonym">Magnaporthe grisea</name>
    <dbReference type="NCBI Taxonomy" id="148305"/>
    <lineage>
        <taxon>Eukaryota</taxon>
        <taxon>Fungi</taxon>
        <taxon>Dikarya</taxon>
        <taxon>Ascomycota</taxon>
        <taxon>Pezizomycotina</taxon>
        <taxon>Sordariomycetes</taxon>
        <taxon>Sordariomycetidae</taxon>
        <taxon>Magnaporthales</taxon>
        <taxon>Pyriculariaceae</taxon>
        <taxon>Pyricularia</taxon>
    </lineage>
</organism>
<evidence type="ECO:0000313" key="2">
    <source>
        <dbReference type="RefSeq" id="XP_030979281.1"/>
    </source>
</evidence>
<dbReference type="KEGG" id="pgri:PgNI_08206"/>